<name>A0A518AQ81_9BACT</name>
<evidence type="ECO:0000256" key="1">
    <source>
        <dbReference type="SAM" id="SignalP"/>
    </source>
</evidence>
<dbReference type="Proteomes" id="UP000315750">
    <property type="component" value="Chromosome"/>
</dbReference>
<proteinExistence type="predicted"/>
<accession>A0A518AQ81</accession>
<keyword evidence="4" id="KW-1185">Reference proteome</keyword>
<reference evidence="3 4" key="1">
    <citation type="submission" date="2019-02" db="EMBL/GenBank/DDBJ databases">
        <title>Deep-cultivation of Planctomycetes and their phenomic and genomic characterization uncovers novel biology.</title>
        <authorList>
            <person name="Wiegand S."/>
            <person name="Jogler M."/>
            <person name="Boedeker C."/>
            <person name="Pinto D."/>
            <person name="Vollmers J."/>
            <person name="Rivas-Marin E."/>
            <person name="Kohn T."/>
            <person name="Peeters S.H."/>
            <person name="Heuer A."/>
            <person name="Rast P."/>
            <person name="Oberbeckmann S."/>
            <person name="Bunk B."/>
            <person name="Jeske O."/>
            <person name="Meyerdierks A."/>
            <person name="Storesund J.E."/>
            <person name="Kallscheuer N."/>
            <person name="Luecker S."/>
            <person name="Lage O.M."/>
            <person name="Pohl T."/>
            <person name="Merkel B.J."/>
            <person name="Hornburger P."/>
            <person name="Mueller R.-W."/>
            <person name="Bruemmer F."/>
            <person name="Labrenz M."/>
            <person name="Spormann A.M."/>
            <person name="Op den Camp H."/>
            <person name="Overmann J."/>
            <person name="Amann R."/>
            <person name="Jetten M.S.M."/>
            <person name="Mascher T."/>
            <person name="Medema M.H."/>
            <person name="Devos D.P."/>
            <person name="Kaster A.-K."/>
            <person name="Ovreas L."/>
            <person name="Rohde M."/>
            <person name="Galperin M.Y."/>
            <person name="Jogler C."/>
        </authorList>
    </citation>
    <scope>NUCLEOTIDE SEQUENCE [LARGE SCALE GENOMIC DNA]</scope>
    <source>
        <strain evidence="3 4">Pan181</strain>
    </source>
</reference>
<dbReference type="Pfam" id="PF13385">
    <property type="entry name" value="Laminin_G_3"/>
    <property type="match status" value="2"/>
</dbReference>
<evidence type="ECO:0000313" key="4">
    <source>
        <dbReference type="Proteomes" id="UP000315750"/>
    </source>
</evidence>
<evidence type="ECO:0000313" key="3">
    <source>
        <dbReference type="EMBL" id="QDU56881.1"/>
    </source>
</evidence>
<dbReference type="InterPro" id="IPR013320">
    <property type="entry name" value="ConA-like_dom_sf"/>
</dbReference>
<protein>
    <submittedName>
        <fullName evidence="3">PEP-CTERM motif protein</fullName>
    </submittedName>
</protein>
<dbReference type="KEGG" id="amuc:Pan181_30930"/>
<keyword evidence="1" id="KW-0732">Signal</keyword>
<dbReference type="SUPFAM" id="SSF49899">
    <property type="entry name" value="Concanavalin A-like lectins/glucanases"/>
    <property type="match status" value="2"/>
</dbReference>
<feature type="chain" id="PRO_5021786334" evidence="1">
    <location>
        <begin position="23"/>
        <end position="596"/>
    </location>
</feature>
<dbReference type="InterPro" id="IPR013424">
    <property type="entry name" value="Ice-binding_C"/>
</dbReference>
<dbReference type="EMBL" id="CP036278">
    <property type="protein sequence ID" value="QDU56881.1"/>
    <property type="molecule type" value="Genomic_DNA"/>
</dbReference>
<dbReference type="Gene3D" id="2.60.120.200">
    <property type="match status" value="2"/>
</dbReference>
<dbReference type="Pfam" id="PF07589">
    <property type="entry name" value="PEP-CTERM"/>
    <property type="match status" value="1"/>
</dbReference>
<dbReference type="RefSeq" id="WP_145247672.1">
    <property type="nucleotide sequence ID" value="NZ_CP036278.1"/>
</dbReference>
<dbReference type="NCBIfam" id="TIGR02595">
    <property type="entry name" value="PEP_CTERM"/>
    <property type="match status" value="1"/>
</dbReference>
<organism evidence="3 4">
    <name type="scientific">Aeoliella mucimassa</name>
    <dbReference type="NCBI Taxonomy" id="2527972"/>
    <lineage>
        <taxon>Bacteria</taxon>
        <taxon>Pseudomonadati</taxon>
        <taxon>Planctomycetota</taxon>
        <taxon>Planctomycetia</taxon>
        <taxon>Pirellulales</taxon>
        <taxon>Lacipirellulaceae</taxon>
        <taxon>Aeoliella</taxon>
    </lineage>
</organism>
<sequence precursor="true">MLRYLFTCLIASVAMIASSANALELFYDFEGSETDTVIDKLTTDGSQNGVIYQNVDPNDTFDPAFGSESALFDIPSPGVVVPPYSTLEIPDSTLEPDFSLTLAAFIKNDEEVQDFTRAFSSYRGTGAVSDNRILLDFDSRGVSIPGIRAIVGNTQVRTSEVPAGITDPGYHHYAMTVEPTAEGGSVVVYFDGAEVASGVVPAGYSNSFNIHLGEDPHDGGGSAAEQLIGNIDEVLMLGRALSASDIATLASGTAVSNVVTPLASERAVYYSFEGDSGPTATDMFTLDGSQNGIGHELAMVDTTADNAMLGSSSFATQDPRVDNPDVLHSVIETEPIGLMGSEFTFSVVINPLAAGYSGNQYSRVLSTYGGGGSTSGRFIMDFNLSAADGSDAIRLFLPDGTRLNSTIVPQVGVNQTLTAVYDDGVVTMYLDGVEIATTTVDATAMDFGDHVLRVGEDNAGGVNENFIGNIDDVLVLRRALSGEQVTQLASSGAAALLAGLPEPLLKGDYNDDGIVDLADYTIWRDNLGSSVELPNDLTPGVDASDYDVWKLNFGLTGLSGASIASVQVPEPGSVMLLAVGVLAMALVRRRGSASKN</sequence>
<gene>
    <name evidence="3" type="ORF">Pan181_30930</name>
</gene>
<feature type="signal peptide" evidence="1">
    <location>
        <begin position="1"/>
        <end position="22"/>
    </location>
</feature>
<evidence type="ECO:0000259" key="2">
    <source>
        <dbReference type="Pfam" id="PF07589"/>
    </source>
</evidence>
<dbReference type="OrthoDB" id="291802at2"/>
<dbReference type="AlphaFoldDB" id="A0A518AQ81"/>
<feature type="domain" description="Ice-binding protein C-terminal" evidence="2">
    <location>
        <begin position="567"/>
        <end position="590"/>
    </location>
</feature>